<evidence type="ECO:0000313" key="3">
    <source>
        <dbReference type="Proteomes" id="UP000436016"/>
    </source>
</evidence>
<gene>
    <name evidence="2" type="ORF">GSH16_12205</name>
</gene>
<accession>A0A6B0TNS9</accession>
<dbReference type="AlphaFoldDB" id="A0A6B0TNS9"/>
<evidence type="ECO:0000259" key="1">
    <source>
        <dbReference type="Pfam" id="PF09836"/>
    </source>
</evidence>
<evidence type="ECO:0000313" key="2">
    <source>
        <dbReference type="EMBL" id="MXU66207.1"/>
    </source>
</evidence>
<dbReference type="Gene3D" id="1.10.150.690">
    <property type="entry name" value="DUF2063"/>
    <property type="match status" value="1"/>
</dbReference>
<dbReference type="InterPro" id="IPR044922">
    <property type="entry name" value="DUF2063_N_sf"/>
</dbReference>
<name>A0A6B0TNS9_9RHOB</name>
<dbReference type="RefSeq" id="WP_160855488.1">
    <property type="nucleotide sequence ID" value="NZ_WUWG01000005.1"/>
</dbReference>
<keyword evidence="3" id="KW-1185">Reference proteome</keyword>
<dbReference type="InterPro" id="IPR018640">
    <property type="entry name" value="DUF2063"/>
</dbReference>
<organism evidence="2 3">
    <name type="scientific">Oceanomicrobium pacificus</name>
    <dbReference type="NCBI Taxonomy" id="2692916"/>
    <lineage>
        <taxon>Bacteria</taxon>
        <taxon>Pseudomonadati</taxon>
        <taxon>Pseudomonadota</taxon>
        <taxon>Alphaproteobacteria</taxon>
        <taxon>Rhodobacterales</taxon>
        <taxon>Paracoccaceae</taxon>
        <taxon>Oceanomicrobium</taxon>
    </lineage>
</organism>
<protein>
    <submittedName>
        <fullName evidence="2">DUF2063 domain-containing protein</fullName>
    </submittedName>
</protein>
<feature type="domain" description="Putative DNA-binding" evidence="1">
    <location>
        <begin position="6"/>
        <end position="96"/>
    </location>
</feature>
<dbReference type="Proteomes" id="UP000436016">
    <property type="component" value="Unassembled WGS sequence"/>
</dbReference>
<comment type="caution">
    <text evidence="2">The sequence shown here is derived from an EMBL/GenBank/DDBJ whole genome shotgun (WGS) entry which is preliminary data.</text>
</comment>
<dbReference type="EMBL" id="WUWG01000005">
    <property type="protein sequence ID" value="MXU66207.1"/>
    <property type="molecule type" value="Genomic_DNA"/>
</dbReference>
<dbReference type="Pfam" id="PF09836">
    <property type="entry name" value="DUF2063"/>
    <property type="match status" value="1"/>
</dbReference>
<reference evidence="2 3" key="1">
    <citation type="submission" date="2019-12" db="EMBL/GenBank/DDBJ databases">
        <title>Strain KN286 was isolated from seawater, which was collected from Caroline Seamount in the tropical western Pacific.</title>
        <authorList>
            <person name="Wang Q."/>
        </authorList>
    </citation>
    <scope>NUCLEOTIDE SEQUENCE [LARGE SCALE GENOMIC DNA]</scope>
    <source>
        <strain evidence="2 3">KN286</strain>
    </source>
</reference>
<proteinExistence type="predicted"/>
<sequence length="260" mass="27537">MTLPDQTAFTAALLDPAQPVPDGIVNPDGSPARRRFDVYRNNVVAGLVEALQAAYPTVRRIVGEKFFDAMAAVYVRAHPPTDPLMILYGAELPAFLDGFPPAASLPYLPDVARLEYARRQAYHAPDAATIQPERLGAVPPEELDRAVLGLHPSLRIVASDHPVLSIWRFNNEEGAAKPEPGAEAVLICRPDLSLSMRAIPLDAPAFIADLQSGATLGAAAAAASTRDAGFDLGLHLGGLLSSNCLVSVTIEGVDDHDPPG</sequence>